<comment type="caution">
    <text evidence="3">The sequence shown here is derived from an EMBL/GenBank/DDBJ whole genome shotgun (WGS) entry which is preliminary data.</text>
</comment>
<name>A0AAU9K2Z4_9CILI</name>
<reference evidence="3" key="1">
    <citation type="submission" date="2021-09" db="EMBL/GenBank/DDBJ databases">
        <authorList>
            <consortium name="AG Swart"/>
            <person name="Singh M."/>
            <person name="Singh A."/>
            <person name="Seah K."/>
            <person name="Emmerich C."/>
        </authorList>
    </citation>
    <scope>NUCLEOTIDE SEQUENCE</scope>
    <source>
        <strain evidence="3">ATCC30299</strain>
    </source>
</reference>
<evidence type="ECO:0000313" key="3">
    <source>
        <dbReference type="EMBL" id="CAG9332257.1"/>
    </source>
</evidence>
<evidence type="ECO:0000313" key="4">
    <source>
        <dbReference type="Proteomes" id="UP001162131"/>
    </source>
</evidence>
<dbReference type="Pfam" id="PF00533">
    <property type="entry name" value="BRCT"/>
    <property type="match status" value="1"/>
</dbReference>
<keyword evidence="1" id="KW-0677">Repeat</keyword>
<dbReference type="SMART" id="SM00292">
    <property type="entry name" value="BRCT"/>
    <property type="match status" value="3"/>
</dbReference>
<dbReference type="Pfam" id="PF16589">
    <property type="entry name" value="BRCT_2"/>
    <property type="match status" value="1"/>
</dbReference>
<evidence type="ECO:0000256" key="1">
    <source>
        <dbReference type="ARBA" id="ARBA00022737"/>
    </source>
</evidence>
<dbReference type="Gene3D" id="3.40.50.10190">
    <property type="entry name" value="BRCT domain"/>
    <property type="match status" value="3"/>
</dbReference>
<accession>A0AAU9K2Z4</accession>
<dbReference type="Proteomes" id="UP001162131">
    <property type="component" value="Unassembled WGS sequence"/>
</dbReference>
<feature type="domain" description="BRCT" evidence="2">
    <location>
        <begin position="83"/>
        <end position="166"/>
    </location>
</feature>
<keyword evidence="4" id="KW-1185">Reference proteome</keyword>
<organism evidence="3 4">
    <name type="scientific">Blepharisma stoltei</name>
    <dbReference type="NCBI Taxonomy" id="1481888"/>
    <lineage>
        <taxon>Eukaryota</taxon>
        <taxon>Sar</taxon>
        <taxon>Alveolata</taxon>
        <taxon>Ciliophora</taxon>
        <taxon>Postciliodesmatophora</taxon>
        <taxon>Heterotrichea</taxon>
        <taxon>Heterotrichida</taxon>
        <taxon>Blepharismidae</taxon>
        <taxon>Blepharisma</taxon>
    </lineage>
</organism>
<dbReference type="InterPro" id="IPR001357">
    <property type="entry name" value="BRCT_dom"/>
</dbReference>
<dbReference type="PANTHER" id="PTHR13561:SF20">
    <property type="entry name" value="DNA TOPOISOMERASE 2-BINDING PROTEIN 1"/>
    <property type="match status" value="1"/>
</dbReference>
<dbReference type="CDD" id="cd00027">
    <property type="entry name" value="BRCT"/>
    <property type="match status" value="1"/>
</dbReference>
<dbReference type="SUPFAM" id="SSF52113">
    <property type="entry name" value="BRCT domain"/>
    <property type="match status" value="3"/>
</dbReference>
<feature type="domain" description="BRCT" evidence="2">
    <location>
        <begin position="175"/>
        <end position="244"/>
    </location>
</feature>
<dbReference type="GO" id="GO:0033314">
    <property type="term" value="P:mitotic DNA replication checkpoint signaling"/>
    <property type="evidence" value="ECO:0007669"/>
    <property type="project" value="TreeGrafter"/>
</dbReference>
<proteinExistence type="predicted"/>
<dbReference type="AlphaFoldDB" id="A0AAU9K2Z4"/>
<protein>
    <recommendedName>
        <fullName evidence="2">BRCT domain-containing protein</fullName>
    </recommendedName>
</protein>
<dbReference type="EMBL" id="CAJZBQ010000054">
    <property type="protein sequence ID" value="CAG9332257.1"/>
    <property type="molecule type" value="Genomic_DNA"/>
</dbReference>
<dbReference type="PANTHER" id="PTHR13561">
    <property type="entry name" value="DNA REPLICATION REGULATOR DPB11-RELATED"/>
    <property type="match status" value="1"/>
</dbReference>
<dbReference type="GO" id="GO:0006270">
    <property type="term" value="P:DNA replication initiation"/>
    <property type="evidence" value="ECO:0007669"/>
    <property type="project" value="TreeGrafter"/>
</dbReference>
<dbReference type="PROSITE" id="PS50172">
    <property type="entry name" value="BRCT"/>
    <property type="match status" value="3"/>
</dbReference>
<sequence length="258" mass="29693">MATLVVCASGFTTQEKAKISENVTELGGKFEADLTQAAQVLIAKHYGTLKTQTSSDKNIPIVTIKWLDDSYRKKKFNDHFMRYKLNLFAGLKIWPYRIPKEKTRAIQKKGGQIVENFSPDCFCVITANKNISYLQYCLPETKIIPEEWLDECLKMNKWIDPQTIVIAKSINDDDYVQEYYLGKCVFWVDGIDPEEERDLKELIIIGGGTYVNKFLPRVTHIITRDMKKHPLNVRKVSPEWLRDCSLQKICIPGPIAII</sequence>
<evidence type="ECO:0000259" key="2">
    <source>
        <dbReference type="PROSITE" id="PS50172"/>
    </source>
</evidence>
<gene>
    <name evidence="3" type="ORF">BSTOLATCC_MIC55708</name>
</gene>
<dbReference type="GO" id="GO:0007095">
    <property type="term" value="P:mitotic G2 DNA damage checkpoint signaling"/>
    <property type="evidence" value="ECO:0007669"/>
    <property type="project" value="TreeGrafter"/>
</dbReference>
<feature type="domain" description="BRCT" evidence="2">
    <location>
        <begin position="1"/>
        <end position="75"/>
    </location>
</feature>
<dbReference type="InterPro" id="IPR036420">
    <property type="entry name" value="BRCT_dom_sf"/>
</dbReference>